<reference evidence="3" key="1">
    <citation type="submission" date="2021-02" db="EMBL/GenBank/DDBJ databases">
        <authorList>
            <person name="Dougan E. K."/>
            <person name="Rhodes N."/>
            <person name="Thang M."/>
            <person name="Chan C."/>
        </authorList>
    </citation>
    <scope>NUCLEOTIDE SEQUENCE</scope>
</reference>
<evidence type="ECO:0000259" key="2">
    <source>
        <dbReference type="PROSITE" id="PS50878"/>
    </source>
</evidence>
<name>A0A812RZI5_9DINO</name>
<proteinExistence type="predicted"/>
<dbReference type="EMBL" id="CAJNDS010002391">
    <property type="protein sequence ID" value="CAE7458351.1"/>
    <property type="molecule type" value="Genomic_DNA"/>
</dbReference>
<evidence type="ECO:0000313" key="4">
    <source>
        <dbReference type="Proteomes" id="UP000604046"/>
    </source>
</evidence>
<dbReference type="CDD" id="cd01650">
    <property type="entry name" value="RT_nLTR_like"/>
    <property type="match status" value="1"/>
</dbReference>
<dbReference type="PANTHER" id="PTHR47027:SF20">
    <property type="entry name" value="REVERSE TRANSCRIPTASE-LIKE PROTEIN WITH RNA-DIRECTED DNA POLYMERASE DOMAIN"/>
    <property type="match status" value="1"/>
</dbReference>
<dbReference type="InterPro" id="IPR000477">
    <property type="entry name" value="RT_dom"/>
</dbReference>
<dbReference type="SUPFAM" id="SSF56672">
    <property type="entry name" value="DNA/RNA polymerases"/>
    <property type="match status" value="1"/>
</dbReference>
<evidence type="ECO:0000313" key="3">
    <source>
        <dbReference type="EMBL" id="CAE7458351.1"/>
    </source>
</evidence>
<gene>
    <name evidence="3" type="ORF">SNAT2548_LOCUS25379</name>
</gene>
<evidence type="ECO:0000256" key="1">
    <source>
        <dbReference type="SAM" id="MobiDB-lite"/>
    </source>
</evidence>
<dbReference type="Proteomes" id="UP000604046">
    <property type="component" value="Unassembled WGS sequence"/>
</dbReference>
<dbReference type="PANTHER" id="PTHR47027">
    <property type="entry name" value="REVERSE TRANSCRIPTASE DOMAIN-CONTAINING PROTEIN"/>
    <property type="match status" value="1"/>
</dbReference>
<sequence>MGANTDLHVLLVQEVICDAGLHFDGNERWKIVYGKCEGAWRGNAICYRLHWGEAKACQQAKCIIGLDANEAFHEGNTSQYGDTGRGDTILNVLAELSFRLPPQELHKPSHFPYNQALSPRRLDYIVVKGGRLGPCKVEDLRDLARSDHEPISTTLPAGNPCKPNATTWGARRLRAPPIVQHHLHCTEPGRHTTLYERVRATAKAITEPCTGRTAPYTESPELRTARHQAYSLPPGIERRQAWKCVQKQRKQEHKAWQQSLVEQASRHNWKAMRTLDHLHKTRRWEHCLTDDPEWQRHLQEHMQGVFAKADPTATRTAIGEIHWELTKQCKHTPWRPFTESELRMATATWQPRKSTGPDLISHEALQQMLTTKTWTQSLQEIMDDILYMGQIPPEIAEGITVLLPKTAQPSTWGNTRPITLSSSILKWFAQLLLQRCRGQLTTSTLQWAAPGRQAVELIWVLRRVARLAKDWGEPTYIVKLDIRKAFDSVLQPALGEMVRDKVGGKGGHPWEARAWLGIIEARGLQVAVGDKITPVQQTNGVRQGSPDSPELFASLVGDTLDEATQAAGRAPQHPQCPINGGAFMDDTYLWSNNKLHLQSQLTHLETRLEKKGLSIHPGKTAIITNQTESTTFIIGGQEVAAKGGDTILTVLGSPVSFDNTTAAIAAEMGGRARRAFHMRKPVLCAPTPLKARLQLHDTYIRNTALWGCSTWPAHDALLRQANAIQLGQVRQMMGHRRRPTESWTEWNTRTLRLARLALQYHNVQRWSTHTLHRTWSLAGHIARGEGPTKQIALWKNMQWWRGEQKKRGGARHAKRFNPNLDPERHLATIGGDNWVEVAQDRGEWRRLSTKFVERFDTPWASGRQKAIGNLTPSHSHTPHQRKQQAATELRALRDRA</sequence>
<dbReference type="InterPro" id="IPR043502">
    <property type="entry name" value="DNA/RNA_pol_sf"/>
</dbReference>
<protein>
    <recommendedName>
        <fullName evidence="2">Reverse transcriptase domain-containing protein</fullName>
    </recommendedName>
</protein>
<dbReference type="SUPFAM" id="SSF56219">
    <property type="entry name" value="DNase I-like"/>
    <property type="match status" value="1"/>
</dbReference>
<comment type="caution">
    <text evidence="3">The sequence shown here is derived from an EMBL/GenBank/DDBJ whole genome shotgun (WGS) entry which is preliminary data.</text>
</comment>
<feature type="region of interest" description="Disordered" evidence="1">
    <location>
        <begin position="864"/>
        <end position="896"/>
    </location>
</feature>
<dbReference type="Pfam" id="PF00078">
    <property type="entry name" value="RVT_1"/>
    <property type="match status" value="1"/>
</dbReference>
<accession>A0A812RZI5</accession>
<keyword evidence="4" id="KW-1185">Reference proteome</keyword>
<organism evidence="3 4">
    <name type="scientific">Symbiodinium natans</name>
    <dbReference type="NCBI Taxonomy" id="878477"/>
    <lineage>
        <taxon>Eukaryota</taxon>
        <taxon>Sar</taxon>
        <taxon>Alveolata</taxon>
        <taxon>Dinophyceae</taxon>
        <taxon>Suessiales</taxon>
        <taxon>Symbiodiniaceae</taxon>
        <taxon>Symbiodinium</taxon>
    </lineage>
</organism>
<feature type="domain" description="Reverse transcriptase" evidence="2">
    <location>
        <begin position="384"/>
        <end position="655"/>
    </location>
</feature>
<dbReference type="PROSITE" id="PS50878">
    <property type="entry name" value="RT_POL"/>
    <property type="match status" value="1"/>
</dbReference>
<dbReference type="AlphaFoldDB" id="A0A812RZI5"/>
<dbReference type="Gene3D" id="3.60.10.10">
    <property type="entry name" value="Endonuclease/exonuclease/phosphatase"/>
    <property type="match status" value="1"/>
</dbReference>
<dbReference type="InterPro" id="IPR036691">
    <property type="entry name" value="Endo/exonu/phosph_ase_sf"/>
</dbReference>
<dbReference type="OrthoDB" id="414163at2759"/>